<organism evidence="3 4">
    <name type="scientific">Leucosporidium creatinivorum</name>
    <dbReference type="NCBI Taxonomy" id="106004"/>
    <lineage>
        <taxon>Eukaryota</taxon>
        <taxon>Fungi</taxon>
        <taxon>Dikarya</taxon>
        <taxon>Basidiomycota</taxon>
        <taxon>Pucciniomycotina</taxon>
        <taxon>Microbotryomycetes</taxon>
        <taxon>Leucosporidiales</taxon>
        <taxon>Leucosporidium</taxon>
    </lineage>
</organism>
<accession>A0A1Y2C249</accession>
<dbReference type="EMBL" id="MCGR01000138">
    <property type="protein sequence ID" value="ORY41110.1"/>
    <property type="molecule type" value="Genomic_DNA"/>
</dbReference>
<evidence type="ECO:0000256" key="2">
    <source>
        <dbReference type="SAM" id="Phobius"/>
    </source>
</evidence>
<dbReference type="SUPFAM" id="SSF52833">
    <property type="entry name" value="Thioredoxin-like"/>
    <property type="match status" value="1"/>
</dbReference>
<evidence type="ECO:0000313" key="3">
    <source>
        <dbReference type="EMBL" id="ORY41110.1"/>
    </source>
</evidence>
<dbReference type="Proteomes" id="UP000193467">
    <property type="component" value="Unassembled WGS sequence"/>
</dbReference>
<sequence>MADKGTDDRYLIARLAHPHYILNSLLCLPVPILVAQIASLDRKTILLLALAPFLLIGQLHGFKGFGDLESVVEAATWQLRLFNLVALVFLRGDLSGFNLNGWHAAAYLGIWLVISFVYPQPPYLGPSKLTELTSEDFDEQISIVPPATTFSSSTTSAEATSAPKIVELPSEAELAAAYNVRRRESTKYSVVLFHADWSKRSRELEITLSRLSWIYDSPTLSFHLITPDNAPSTFYDLNLSIHPTSLDLPVLRLYRGGKVLAQLPKAAEEVRAERRTKKLERRKEREAEKRRKRKGKSSAEQDESESGSETDESDEEREAEQEVALARYKWDRSAKSIEVAFRLAERSGRPPPTTSQ</sequence>
<evidence type="ECO:0008006" key="5">
    <source>
        <dbReference type="Google" id="ProtNLM"/>
    </source>
</evidence>
<feature type="compositionally biased region" description="Acidic residues" evidence="1">
    <location>
        <begin position="300"/>
        <end position="321"/>
    </location>
</feature>
<feature type="transmembrane region" description="Helical" evidence="2">
    <location>
        <begin position="20"/>
        <end position="38"/>
    </location>
</feature>
<feature type="region of interest" description="Disordered" evidence="1">
    <location>
        <begin position="266"/>
        <end position="322"/>
    </location>
</feature>
<reference evidence="3 4" key="1">
    <citation type="submission" date="2016-07" db="EMBL/GenBank/DDBJ databases">
        <title>Pervasive Adenine N6-methylation of Active Genes in Fungi.</title>
        <authorList>
            <consortium name="DOE Joint Genome Institute"/>
            <person name="Mondo S.J."/>
            <person name="Dannebaum R.O."/>
            <person name="Kuo R.C."/>
            <person name="Labutti K."/>
            <person name="Haridas S."/>
            <person name="Kuo A."/>
            <person name="Salamov A."/>
            <person name="Ahrendt S.R."/>
            <person name="Lipzen A."/>
            <person name="Sullivan W."/>
            <person name="Andreopoulos W.B."/>
            <person name="Clum A."/>
            <person name="Lindquist E."/>
            <person name="Daum C."/>
            <person name="Ramamoorthy G.K."/>
            <person name="Gryganskyi A."/>
            <person name="Culley D."/>
            <person name="Magnuson J.K."/>
            <person name="James T.Y."/>
            <person name="O'Malley M.A."/>
            <person name="Stajich J.E."/>
            <person name="Spatafora J.W."/>
            <person name="Visel A."/>
            <person name="Grigoriev I.V."/>
        </authorList>
    </citation>
    <scope>NUCLEOTIDE SEQUENCE [LARGE SCALE GENOMIC DNA]</scope>
    <source>
        <strain evidence="3 4">62-1032</strain>
    </source>
</reference>
<keyword evidence="2" id="KW-0472">Membrane</keyword>
<name>A0A1Y2C249_9BASI</name>
<keyword evidence="2" id="KW-0812">Transmembrane</keyword>
<keyword evidence="4" id="KW-1185">Reference proteome</keyword>
<proteinExistence type="predicted"/>
<dbReference type="InParanoid" id="A0A1Y2C249"/>
<dbReference type="InterPro" id="IPR036249">
    <property type="entry name" value="Thioredoxin-like_sf"/>
</dbReference>
<comment type="caution">
    <text evidence="3">The sequence shown here is derived from an EMBL/GenBank/DDBJ whole genome shotgun (WGS) entry which is preliminary data.</text>
</comment>
<evidence type="ECO:0000313" key="4">
    <source>
        <dbReference type="Proteomes" id="UP000193467"/>
    </source>
</evidence>
<dbReference type="AlphaFoldDB" id="A0A1Y2C249"/>
<dbReference type="Gene3D" id="3.40.30.10">
    <property type="entry name" value="Glutaredoxin"/>
    <property type="match status" value="1"/>
</dbReference>
<protein>
    <recommendedName>
        <fullName evidence="5">Thioredoxin domain-containing protein</fullName>
    </recommendedName>
</protein>
<keyword evidence="2" id="KW-1133">Transmembrane helix</keyword>
<dbReference type="OrthoDB" id="20229at2759"/>
<evidence type="ECO:0000256" key="1">
    <source>
        <dbReference type="SAM" id="MobiDB-lite"/>
    </source>
</evidence>
<gene>
    <name evidence="3" type="ORF">BCR35DRAFT_311377</name>
</gene>